<reference evidence="2" key="1">
    <citation type="submission" date="2020-10" db="EMBL/GenBank/DDBJ databases">
        <title>Connecting structure to function with the recovery of over 1000 high-quality activated sludge metagenome-assembled genomes encoding full-length rRNA genes using long-read sequencing.</title>
        <authorList>
            <person name="Singleton C.M."/>
            <person name="Petriglieri F."/>
            <person name="Kristensen J.M."/>
            <person name="Kirkegaard R.H."/>
            <person name="Michaelsen T.Y."/>
            <person name="Andersen M.H."/>
            <person name="Karst S.M."/>
            <person name="Dueholm M.S."/>
            <person name="Nielsen P.H."/>
            <person name="Albertsen M."/>
        </authorList>
    </citation>
    <scope>NUCLEOTIDE SEQUENCE</scope>
    <source>
        <strain evidence="2">EsbW_18-Q3-R4-48_MAXAC.044</strain>
    </source>
</reference>
<keyword evidence="1" id="KW-0472">Membrane</keyword>
<feature type="transmembrane region" description="Helical" evidence="1">
    <location>
        <begin position="187"/>
        <end position="207"/>
    </location>
</feature>
<protein>
    <submittedName>
        <fullName evidence="2">Uncharacterized protein</fullName>
    </submittedName>
</protein>
<accession>A0A9D7FCN7</accession>
<feature type="transmembrane region" description="Helical" evidence="1">
    <location>
        <begin position="117"/>
        <end position="140"/>
    </location>
</feature>
<dbReference type="AlphaFoldDB" id="A0A9D7FCN7"/>
<evidence type="ECO:0000256" key="1">
    <source>
        <dbReference type="SAM" id="Phobius"/>
    </source>
</evidence>
<feature type="transmembrane region" description="Helical" evidence="1">
    <location>
        <begin position="372"/>
        <end position="390"/>
    </location>
</feature>
<feature type="transmembrane region" description="Helical" evidence="1">
    <location>
        <begin position="283"/>
        <end position="301"/>
    </location>
</feature>
<feature type="transmembrane region" description="Helical" evidence="1">
    <location>
        <begin position="152"/>
        <end position="175"/>
    </location>
</feature>
<comment type="caution">
    <text evidence="2">The sequence shown here is derived from an EMBL/GenBank/DDBJ whole genome shotgun (WGS) entry which is preliminary data.</text>
</comment>
<proteinExistence type="predicted"/>
<feature type="transmembrane region" description="Helical" evidence="1">
    <location>
        <begin position="17"/>
        <end position="36"/>
    </location>
</feature>
<feature type="transmembrane region" description="Helical" evidence="1">
    <location>
        <begin position="90"/>
        <end position="111"/>
    </location>
</feature>
<dbReference type="Proteomes" id="UP000886602">
    <property type="component" value="Unassembled WGS sequence"/>
</dbReference>
<feature type="transmembrane region" description="Helical" evidence="1">
    <location>
        <begin position="243"/>
        <end position="262"/>
    </location>
</feature>
<evidence type="ECO:0000313" key="3">
    <source>
        <dbReference type="Proteomes" id="UP000886602"/>
    </source>
</evidence>
<sequence>MQALLSYDQSPPLGAPLRFFLTAPLFGILAGLLLLWSGPEALAARWTPAALALTHLITAGFMLQVMLGALMQILPVLLGANMANPMRVASVVHAEITLGALFLVAAFLSFSPWLFKLAALFSGLGVACFVGSAALALHGIASTNPTTQGLKLALLGLSVTLVLGMLLAVSLGWSLNLPLMLLADIHLGWGFVAWGVVLLAAVGYVVVPMFQLTPAYPGWFARYFSFSALAVLVLWTIAEFNQWVFVSAMLGTALVALVVLFAGVTLSIQRRSKRPRFDATQHLWQFAMLSALAACAVWLAARTFPLFDGWTGWPVLCGVLLLFGGFMSVIVGMLYKIVPFLVWLHLQNLGQGRVMAPNMKKIIAEREMNRQMLAHFASCALLLLAVWWPLWFVYPAGLALLVASGGLLRNLLSALSVHREHRLKIESLICADDLPLT</sequence>
<keyword evidence="1" id="KW-1133">Transmembrane helix</keyword>
<gene>
    <name evidence="2" type="ORF">IPJ48_01725</name>
</gene>
<feature type="transmembrane region" description="Helical" evidence="1">
    <location>
        <begin position="313"/>
        <end position="335"/>
    </location>
</feature>
<organism evidence="2 3">
    <name type="scientific">Candidatus Propionivibrio dominans</name>
    <dbReference type="NCBI Taxonomy" id="2954373"/>
    <lineage>
        <taxon>Bacteria</taxon>
        <taxon>Pseudomonadati</taxon>
        <taxon>Pseudomonadota</taxon>
        <taxon>Betaproteobacteria</taxon>
        <taxon>Rhodocyclales</taxon>
        <taxon>Rhodocyclaceae</taxon>
        <taxon>Propionivibrio</taxon>
    </lineage>
</organism>
<dbReference type="EMBL" id="JADJNC010000003">
    <property type="protein sequence ID" value="MBK7421904.1"/>
    <property type="molecule type" value="Genomic_DNA"/>
</dbReference>
<evidence type="ECO:0000313" key="2">
    <source>
        <dbReference type="EMBL" id="MBK7421904.1"/>
    </source>
</evidence>
<keyword evidence="1" id="KW-0812">Transmembrane</keyword>
<feature type="transmembrane region" description="Helical" evidence="1">
    <location>
        <begin position="56"/>
        <end position="78"/>
    </location>
</feature>
<name>A0A9D7FCN7_9RHOO</name>
<feature type="transmembrane region" description="Helical" evidence="1">
    <location>
        <begin position="219"/>
        <end position="237"/>
    </location>
</feature>